<accession>A0A6N7Q2Z7</accession>
<evidence type="ECO:0000313" key="2">
    <source>
        <dbReference type="Proteomes" id="UP000440224"/>
    </source>
</evidence>
<dbReference type="Proteomes" id="UP000440224">
    <property type="component" value="Unassembled WGS sequence"/>
</dbReference>
<evidence type="ECO:0000313" key="1">
    <source>
        <dbReference type="EMBL" id="MRG97200.1"/>
    </source>
</evidence>
<name>A0A6N7Q2Z7_9BACT</name>
<comment type="caution">
    <text evidence="1">The sequence shown here is derived from an EMBL/GenBank/DDBJ whole genome shotgun (WGS) entry which is preliminary data.</text>
</comment>
<dbReference type="EMBL" id="WJIE01000016">
    <property type="protein sequence ID" value="MRG97200.1"/>
    <property type="molecule type" value="Genomic_DNA"/>
</dbReference>
<dbReference type="AlphaFoldDB" id="A0A6N7Q2Z7"/>
<protein>
    <submittedName>
        <fullName evidence="1">Uncharacterized protein</fullName>
    </submittedName>
</protein>
<reference evidence="1 2" key="1">
    <citation type="submission" date="2019-10" db="EMBL/GenBank/DDBJ databases">
        <title>A soil myxobacterium in the family Polyangiaceae.</title>
        <authorList>
            <person name="Li Y."/>
            <person name="Wang J."/>
        </authorList>
    </citation>
    <scope>NUCLEOTIDE SEQUENCE [LARGE SCALE GENOMIC DNA]</scope>
    <source>
        <strain evidence="1 2">DSM 14734</strain>
    </source>
</reference>
<proteinExistence type="predicted"/>
<dbReference type="OrthoDB" id="9911446at2"/>
<gene>
    <name evidence="1" type="ORF">GF068_35535</name>
</gene>
<keyword evidence="2" id="KW-1185">Reference proteome</keyword>
<sequence length="76" mass="7582">MASASVAKPESGSVCPSSVDVYDLLSKCRCMANPCLPSCSLTPACGGTSTDTAACDACVETSCGVEVLSCLARTTP</sequence>
<organism evidence="1 2">
    <name type="scientific">Polyangium spumosum</name>
    <dbReference type="NCBI Taxonomy" id="889282"/>
    <lineage>
        <taxon>Bacteria</taxon>
        <taxon>Pseudomonadati</taxon>
        <taxon>Myxococcota</taxon>
        <taxon>Polyangia</taxon>
        <taxon>Polyangiales</taxon>
        <taxon>Polyangiaceae</taxon>
        <taxon>Polyangium</taxon>
    </lineage>
</organism>